<organism evidence="1 2">
    <name type="scientific">Colletotrichum simmondsii</name>
    <dbReference type="NCBI Taxonomy" id="703756"/>
    <lineage>
        <taxon>Eukaryota</taxon>
        <taxon>Fungi</taxon>
        <taxon>Dikarya</taxon>
        <taxon>Ascomycota</taxon>
        <taxon>Pezizomycotina</taxon>
        <taxon>Sordariomycetes</taxon>
        <taxon>Hypocreomycetidae</taxon>
        <taxon>Glomerellales</taxon>
        <taxon>Glomerellaceae</taxon>
        <taxon>Colletotrichum</taxon>
        <taxon>Colletotrichum acutatum species complex</taxon>
    </lineage>
</organism>
<dbReference type="EMBL" id="JFBX01000095">
    <property type="protein sequence ID" value="KXH50266.1"/>
    <property type="molecule type" value="Genomic_DNA"/>
</dbReference>
<dbReference type="OrthoDB" id="10444835at2759"/>
<evidence type="ECO:0000313" key="1">
    <source>
        <dbReference type="EMBL" id="KXH50266.1"/>
    </source>
</evidence>
<protein>
    <submittedName>
        <fullName evidence="1">Uncharacterized protein</fullName>
    </submittedName>
</protein>
<gene>
    <name evidence="1" type="ORF">CSIM01_13609</name>
</gene>
<sequence length="187" mass="20759">MHLHYNALDPFQGTMEARRHVYPEPRRQDAPLLPHRFDFQVFRLVGSNFQLVDAIDHKKSAWIPWRTSSPASWLPPFITSPSFLTARLARNQSRNKGLLDVTGTSAEPSLPLPLISYSFPVTDASHPQRGEPPSGVEHGESLACAYGVPASSRSYLQFAVPLAGIDEAPTPLIDNGFTIIEACLKLW</sequence>
<dbReference type="Proteomes" id="UP000070328">
    <property type="component" value="Unassembled WGS sequence"/>
</dbReference>
<reference evidence="1 2" key="1">
    <citation type="submission" date="2014-02" db="EMBL/GenBank/DDBJ databases">
        <title>The genome sequence of Colletotrichum simmondsii CBS122122.</title>
        <authorList>
            <person name="Baroncelli R."/>
            <person name="Thon M.R."/>
        </authorList>
    </citation>
    <scope>NUCLEOTIDE SEQUENCE [LARGE SCALE GENOMIC DNA]</scope>
    <source>
        <strain evidence="1 2">CBS122122</strain>
    </source>
</reference>
<comment type="caution">
    <text evidence="1">The sequence shown here is derived from an EMBL/GenBank/DDBJ whole genome shotgun (WGS) entry which is preliminary data.</text>
</comment>
<proteinExistence type="predicted"/>
<evidence type="ECO:0000313" key="2">
    <source>
        <dbReference type="Proteomes" id="UP000070328"/>
    </source>
</evidence>
<accession>A0A135TQ14</accession>
<keyword evidence="2" id="KW-1185">Reference proteome</keyword>
<name>A0A135TQ14_9PEZI</name>
<dbReference type="AlphaFoldDB" id="A0A135TQ14"/>